<comment type="caution">
    <text evidence="1">The sequence shown here is derived from an EMBL/GenBank/DDBJ whole genome shotgun (WGS) entry which is preliminary data.</text>
</comment>
<evidence type="ECO:0000313" key="1">
    <source>
        <dbReference type="EMBL" id="KAK3802879.1"/>
    </source>
</evidence>
<name>A0AAE1BBC0_9GAST</name>
<protein>
    <submittedName>
        <fullName evidence="1">Uncharacterized protein</fullName>
    </submittedName>
</protein>
<gene>
    <name evidence="1" type="ORF">RRG08_019980</name>
</gene>
<proteinExistence type="predicted"/>
<reference evidence="1" key="1">
    <citation type="journal article" date="2023" name="G3 (Bethesda)">
        <title>A reference genome for the long-term kleptoplast-retaining sea slug Elysia crispata morphotype clarki.</title>
        <authorList>
            <person name="Eastman K.E."/>
            <person name="Pendleton A.L."/>
            <person name="Shaikh M.A."/>
            <person name="Suttiyut T."/>
            <person name="Ogas R."/>
            <person name="Tomko P."/>
            <person name="Gavelis G."/>
            <person name="Widhalm J.R."/>
            <person name="Wisecaver J.H."/>
        </authorList>
    </citation>
    <scope>NUCLEOTIDE SEQUENCE</scope>
    <source>
        <strain evidence="1">ECLA1</strain>
    </source>
</reference>
<dbReference type="EMBL" id="JAWDGP010000205">
    <property type="protein sequence ID" value="KAK3802879.1"/>
    <property type="molecule type" value="Genomic_DNA"/>
</dbReference>
<dbReference type="Proteomes" id="UP001283361">
    <property type="component" value="Unassembled WGS sequence"/>
</dbReference>
<organism evidence="1 2">
    <name type="scientific">Elysia crispata</name>
    <name type="common">lettuce slug</name>
    <dbReference type="NCBI Taxonomy" id="231223"/>
    <lineage>
        <taxon>Eukaryota</taxon>
        <taxon>Metazoa</taxon>
        <taxon>Spiralia</taxon>
        <taxon>Lophotrochozoa</taxon>
        <taxon>Mollusca</taxon>
        <taxon>Gastropoda</taxon>
        <taxon>Heterobranchia</taxon>
        <taxon>Euthyneura</taxon>
        <taxon>Panpulmonata</taxon>
        <taxon>Sacoglossa</taxon>
        <taxon>Placobranchoidea</taxon>
        <taxon>Plakobranchidae</taxon>
        <taxon>Elysia</taxon>
    </lineage>
</organism>
<sequence length="124" mass="13909">MAENWSAPWRMPHTPGGAALLLYVSDIEKGGAGCKTVRPQFQHQHLGYWSASWPVGEDSHSHRVTLRSLVENGCRHLGYWSASWPVGEDSHSHRVTLRSLVENGCRHLGYWSASWPVGEDSHSH</sequence>
<accession>A0AAE1BBC0</accession>
<dbReference type="AlphaFoldDB" id="A0AAE1BBC0"/>
<keyword evidence="2" id="KW-1185">Reference proteome</keyword>
<evidence type="ECO:0000313" key="2">
    <source>
        <dbReference type="Proteomes" id="UP001283361"/>
    </source>
</evidence>